<dbReference type="GO" id="GO:0016020">
    <property type="term" value="C:membrane"/>
    <property type="evidence" value="ECO:0000318"/>
    <property type="project" value="GO_Central"/>
</dbReference>
<reference evidence="2" key="1">
    <citation type="submission" date="2025-08" db="UniProtKB">
        <authorList>
            <consortium name="RefSeq"/>
        </authorList>
    </citation>
    <scope>IDENTIFICATION</scope>
</reference>
<proteinExistence type="predicted"/>
<accession>A0A1S3YIH1</accession>
<dbReference type="OrthoDB" id="2126698at2759"/>
<organism evidence="2">
    <name type="scientific">Nicotiana tabacum</name>
    <name type="common">Common tobacco</name>
    <dbReference type="NCBI Taxonomy" id="4097"/>
    <lineage>
        <taxon>Eukaryota</taxon>
        <taxon>Viridiplantae</taxon>
        <taxon>Streptophyta</taxon>
        <taxon>Embryophyta</taxon>
        <taxon>Tracheophyta</taxon>
        <taxon>Spermatophyta</taxon>
        <taxon>Magnoliopsida</taxon>
        <taxon>eudicotyledons</taxon>
        <taxon>Gunneridae</taxon>
        <taxon>Pentapetalae</taxon>
        <taxon>asterids</taxon>
        <taxon>lamiids</taxon>
        <taxon>Solanales</taxon>
        <taxon>Solanaceae</taxon>
        <taxon>Nicotianoideae</taxon>
        <taxon>Nicotianeae</taxon>
        <taxon>Nicotiana</taxon>
    </lineage>
</organism>
<dbReference type="RefSeq" id="XP_016452051.1">
    <property type="nucleotide sequence ID" value="XM_016596565.1"/>
</dbReference>
<sequence>MSRNTEPLLDNDQLDGEEKQAVSRRGNNDDVGFVKEFGWESKRLWELAGPAIFTTVCQYSLGALTQTFAGQIGELELAAVSIENSVITGLAFGVMIFVAENEFEEGAEVSVERSHQGSNAAATPPPTTTQPQILEVEKERIVKDGFDGFSHDLHYFGDNEMNSYGPEDADGAEELPDIVSWAAGDEGLVDSLATQYNHPDGTGLFLGKYFDNKLDLMK</sequence>
<dbReference type="STRING" id="4097.A0A1S3YIH1"/>
<name>A0A1S3YIH1_TOBAC</name>
<dbReference type="KEGG" id="nta:107776655"/>
<evidence type="ECO:0000313" key="2">
    <source>
        <dbReference type="RefSeq" id="XP_016452051.1"/>
    </source>
</evidence>
<protein>
    <submittedName>
        <fullName evidence="2">Uncharacterized protein</fullName>
    </submittedName>
</protein>
<gene>
    <name evidence="2" type="primary">LOC107776655</name>
</gene>
<dbReference type="PaxDb" id="4097-A0A1S3YIH1"/>
<dbReference type="AlphaFoldDB" id="A0A1S3YIH1"/>
<evidence type="ECO:0000256" key="1">
    <source>
        <dbReference type="SAM" id="MobiDB-lite"/>
    </source>
</evidence>
<dbReference type="GO" id="GO:0022857">
    <property type="term" value="F:transmembrane transporter activity"/>
    <property type="evidence" value="ECO:0000318"/>
    <property type="project" value="GO_Central"/>
</dbReference>
<feature type="region of interest" description="Disordered" evidence="1">
    <location>
        <begin position="109"/>
        <end position="129"/>
    </location>
</feature>
<dbReference type="PANTHER" id="PTHR11206">
    <property type="entry name" value="MULTIDRUG RESISTANCE PROTEIN"/>
    <property type="match status" value="1"/>
</dbReference>